<comment type="similarity">
    <text evidence="6">Belongs to the B9D family.</text>
</comment>
<evidence type="ECO:0000256" key="4">
    <source>
        <dbReference type="ARBA" id="ARBA00023212"/>
    </source>
</evidence>
<comment type="subcellular location">
    <subcellularLocation>
        <location evidence="1">Cytoplasm</location>
        <location evidence="1">Cytoskeleton</location>
        <location evidence="1">Cilium basal body</location>
    </subcellularLocation>
</comment>
<evidence type="ECO:0000313" key="9">
    <source>
        <dbReference type="Proteomes" id="UP000717585"/>
    </source>
</evidence>
<keyword evidence="2" id="KW-0963">Cytoplasm</keyword>
<dbReference type="OrthoDB" id="431939at2759"/>
<name>A0A8J6BA32_9EUKA</name>
<comment type="caution">
    <text evidence="8">The sequence shown here is derived from an EMBL/GenBank/DDBJ whole genome shotgun (WGS) entry which is preliminary data.</text>
</comment>
<evidence type="ECO:0000313" key="8">
    <source>
        <dbReference type="EMBL" id="KAG9395882.1"/>
    </source>
</evidence>
<dbReference type="AlphaFoldDB" id="A0A8J6BA32"/>
<dbReference type="GO" id="GO:0060271">
    <property type="term" value="P:cilium assembly"/>
    <property type="evidence" value="ECO:0007669"/>
    <property type="project" value="TreeGrafter"/>
</dbReference>
<keyword evidence="5" id="KW-0966">Cell projection</keyword>
<keyword evidence="3" id="KW-0970">Cilium biogenesis/degradation</keyword>
<dbReference type="InterPro" id="IPR010796">
    <property type="entry name" value="C2_B9-type_dom"/>
</dbReference>
<keyword evidence="4" id="KW-0206">Cytoskeleton</keyword>
<keyword evidence="9" id="KW-1185">Reference proteome</keyword>
<accession>A0A8J6BA32</accession>
<dbReference type="PROSITE" id="PS51381">
    <property type="entry name" value="C2_B9"/>
    <property type="match status" value="1"/>
</dbReference>
<gene>
    <name evidence="8" type="ORF">J8273_2215</name>
</gene>
<organism evidence="8 9">
    <name type="scientific">Carpediemonas membranifera</name>
    <dbReference type="NCBI Taxonomy" id="201153"/>
    <lineage>
        <taxon>Eukaryota</taxon>
        <taxon>Metamonada</taxon>
        <taxon>Carpediemonas-like organisms</taxon>
        <taxon>Carpediemonas</taxon>
    </lineage>
</organism>
<evidence type="ECO:0000256" key="3">
    <source>
        <dbReference type="ARBA" id="ARBA00022794"/>
    </source>
</evidence>
<dbReference type="PANTHER" id="PTHR12968:SF1">
    <property type="entry name" value="B9 DOMAIN-CONTAINING PROTEIN 1"/>
    <property type="match status" value="1"/>
</dbReference>
<protein>
    <recommendedName>
        <fullName evidence="7">B9 domain-containing protein 1</fullName>
    </recommendedName>
</protein>
<evidence type="ECO:0000256" key="1">
    <source>
        <dbReference type="ARBA" id="ARBA00004120"/>
    </source>
</evidence>
<proteinExistence type="inferred from homology"/>
<dbReference type="EMBL" id="JAHDYR010000007">
    <property type="protein sequence ID" value="KAG9395882.1"/>
    <property type="molecule type" value="Genomic_DNA"/>
</dbReference>
<evidence type="ECO:0000256" key="2">
    <source>
        <dbReference type="ARBA" id="ARBA00022490"/>
    </source>
</evidence>
<evidence type="ECO:0000256" key="6">
    <source>
        <dbReference type="ARBA" id="ARBA00038411"/>
    </source>
</evidence>
<sequence length="185" mass="20613">MQKDSDAFTLTINGSIETAEYEDCSALAAKLMIVFKKDKDTCNWEIMNGNDQCTTQLSHRMRGVRVSESFAFNQPFFAALRGSSAHGWPQLCFSFMGPDMFGRNIPRGYAVGHVPMFPGSYTIELPIFRPKATSMMQAITSFVQGHHTEFKNPSHSLAHNFGRDRVRTKTHGFITVNLTVALGPG</sequence>
<dbReference type="PANTHER" id="PTHR12968">
    <property type="entry name" value="B9 DOMAIN-CONTAINING"/>
    <property type="match status" value="1"/>
</dbReference>
<evidence type="ECO:0000256" key="5">
    <source>
        <dbReference type="ARBA" id="ARBA00023273"/>
    </source>
</evidence>
<dbReference type="Proteomes" id="UP000717585">
    <property type="component" value="Unassembled WGS sequence"/>
</dbReference>
<evidence type="ECO:0000256" key="7">
    <source>
        <dbReference type="ARBA" id="ARBA00039274"/>
    </source>
</evidence>
<reference evidence="8" key="1">
    <citation type="submission" date="2021-05" db="EMBL/GenBank/DDBJ databases">
        <title>A free-living protist that lacks canonical eukaryotic 1 DNA replication and segregation systems.</title>
        <authorList>
            <person name="Salas-Leiva D.E."/>
            <person name="Tromer E.C."/>
            <person name="Curtis B.A."/>
            <person name="Jerlstrom-Hultqvist J."/>
            <person name="Kolisko M."/>
            <person name="Yi Z."/>
            <person name="Salas-Leiva J.S."/>
            <person name="Gallot-Lavallee L."/>
            <person name="Kops G.J.P.L."/>
            <person name="Archibald J.M."/>
            <person name="Simpson A.G.B."/>
            <person name="Roger A.J."/>
        </authorList>
    </citation>
    <scope>NUCLEOTIDE SEQUENCE</scope>
    <source>
        <strain evidence="8">BICM</strain>
    </source>
</reference>
<dbReference type="GO" id="GO:0036038">
    <property type="term" value="C:MKS complex"/>
    <property type="evidence" value="ECO:0007669"/>
    <property type="project" value="TreeGrafter"/>
</dbReference>
<dbReference type="Pfam" id="PF07162">
    <property type="entry name" value="B9-C2"/>
    <property type="match status" value="1"/>
</dbReference>